<sequence length="221" mass="24081">MIHLDPSILAADFANLERDIRCVQEVGVEYIHVDVMDGQFVPNISIGLPVVKSLRKHITGVMDVHLMIEEPERFLEDFKEAGADILTVHLEATHHIHRTIQRIHDLGMKAGISINPGTPVSALEAIINDVDLVLIMSVNPGFGGQKFIPYSLEKLRQVKAMLNKARRDILIQVDGGATLDNVQTLIDAGANLIVAGSSVFEGEKTAANAKAFLELFKGCGA</sequence>
<proteinExistence type="predicted"/>
<evidence type="ECO:0000313" key="2">
    <source>
        <dbReference type="Proteomes" id="UP000224460"/>
    </source>
</evidence>
<evidence type="ECO:0000313" key="1">
    <source>
        <dbReference type="EMBL" id="PHV71808.1"/>
    </source>
</evidence>
<dbReference type="EMBL" id="PEDL01000002">
    <property type="protein sequence ID" value="PHV71808.1"/>
    <property type="molecule type" value="Genomic_DNA"/>
</dbReference>
<comment type="caution">
    <text evidence="1">The sequence shown here is derived from an EMBL/GenBank/DDBJ whole genome shotgun (WGS) entry which is preliminary data.</text>
</comment>
<reference evidence="1" key="1">
    <citation type="submission" date="2017-10" db="EMBL/GenBank/DDBJ databases">
        <title>Genome sequence of cellulolytic Lachnospiraceae bacterium XHS1971 isolated from hotspring sediment.</title>
        <authorList>
            <person name="Vasudevan G."/>
            <person name="Joshi A.J."/>
            <person name="Hivarkar S."/>
            <person name="Lanjekar V.B."/>
            <person name="Dhakephalkar P.K."/>
            <person name="Dagar S."/>
        </authorList>
    </citation>
    <scope>NUCLEOTIDE SEQUENCE</scope>
    <source>
        <strain evidence="1">XHS1971</strain>
    </source>
</reference>
<keyword evidence="2" id="KW-1185">Reference proteome</keyword>
<dbReference type="Proteomes" id="UP000224460">
    <property type="component" value="Unassembled WGS sequence"/>
</dbReference>
<gene>
    <name evidence="1" type="ORF">CS063_04430</name>
</gene>
<name>A0AC61DFJ3_9FIRM</name>
<protein>
    <submittedName>
        <fullName evidence="1">Ribulose-phosphate 3-epimerase</fullName>
    </submittedName>
</protein>
<accession>A0AC61DFJ3</accession>
<organism evidence="1 2">
    <name type="scientific">Sporanaerobium hydrogeniformans</name>
    <dbReference type="NCBI Taxonomy" id="3072179"/>
    <lineage>
        <taxon>Bacteria</taxon>
        <taxon>Bacillati</taxon>
        <taxon>Bacillota</taxon>
        <taxon>Clostridia</taxon>
        <taxon>Lachnospirales</taxon>
        <taxon>Lachnospiraceae</taxon>
        <taxon>Sporanaerobium</taxon>
    </lineage>
</organism>